<dbReference type="Proteomes" id="UP000185770">
    <property type="component" value="Unassembled WGS sequence"/>
</dbReference>
<evidence type="ECO:0000313" key="2">
    <source>
        <dbReference type="EMBL" id="OKB66591.1"/>
    </source>
</evidence>
<dbReference type="GO" id="GO:0015074">
    <property type="term" value="P:DNA integration"/>
    <property type="evidence" value="ECO:0007669"/>
    <property type="project" value="InterPro"/>
</dbReference>
<sequence length="429" mass="48261">MATLEHIHFVPHILERRESSVIYSVSSNRASIKDLPQIFWAGGMPWREANLWAMERATTGEASLKTVASNMNGLLNYAKFLESRGVHWFEFPVRKADRCLVLYRGALITMRNAGQISPSTASEYMRNCIMFYRWVRRRELLAPHVPLWREQPYTVKFFDQVGFERSVNGITTDLSIPNRKRLGQTLEDGLLPVSAADRDAILDFAAENATPELYLMLALGFFTGMRLGSICDLKVQTLEHAVPDPSAEGLLRIAVGPGAAPPVHTKFGVTGQVWLPEALCDKLLEYATSWRRMERATKATPENRDLLFLTRFGNAYGRRGTDQSSAVNVEMSNFRKRGNQAGLQMLRRFRFHQSRCTFGTELARLALSTCADAALAIAIVSDALLHAPNSEATTFRYIRFVQAVPIKQALSHRFMAVFSGISLEERQNG</sequence>
<keyword evidence="1" id="KW-0233">DNA recombination</keyword>
<accession>A0A1Q4P0B1</accession>
<proteinExistence type="predicted"/>
<dbReference type="RefSeq" id="WP_073532260.1">
    <property type="nucleotide sequence ID" value="NZ_MJAO01000010.1"/>
</dbReference>
<gene>
    <name evidence="2" type="ORF">BHU62_12030</name>
</gene>
<dbReference type="SUPFAM" id="SSF56349">
    <property type="entry name" value="DNA breaking-rejoining enzymes"/>
    <property type="match status" value="1"/>
</dbReference>
<dbReference type="EMBL" id="MJAO01000010">
    <property type="protein sequence ID" value="OKB66591.1"/>
    <property type="molecule type" value="Genomic_DNA"/>
</dbReference>
<evidence type="ECO:0000256" key="1">
    <source>
        <dbReference type="ARBA" id="ARBA00023172"/>
    </source>
</evidence>
<dbReference type="GO" id="GO:0006310">
    <property type="term" value="P:DNA recombination"/>
    <property type="evidence" value="ECO:0007669"/>
    <property type="project" value="UniProtKB-KW"/>
</dbReference>
<reference evidence="2 3" key="1">
    <citation type="submission" date="2016-09" db="EMBL/GenBank/DDBJ databases">
        <title>Serratia marcescens MSU-97 and epiphytic antimycotic-producing bacteria.</title>
        <authorList>
            <person name="Matilla M.A."/>
        </authorList>
    </citation>
    <scope>NUCLEOTIDE SEQUENCE [LARGE SCALE GENOMIC DNA]</scope>
    <source>
        <strain evidence="2 3">MSU-97</strain>
    </source>
</reference>
<dbReference type="OrthoDB" id="8823540at2"/>
<name>A0A1Q4P0B1_SERMA</name>
<organism evidence="2 3">
    <name type="scientific">Serratia marcescens</name>
    <dbReference type="NCBI Taxonomy" id="615"/>
    <lineage>
        <taxon>Bacteria</taxon>
        <taxon>Pseudomonadati</taxon>
        <taxon>Pseudomonadota</taxon>
        <taxon>Gammaproteobacteria</taxon>
        <taxon>Enterobacterales</taxon>
        <taxon>Yersiniaceae</taxon>
        <taxon>Serratia</taxon>
    </lineage>
</organism>
<protein>
    <submittedName>
        <fullName evidence="2">Integrase</fullName>
    </submittedName>
</protein>
<evidence type="ECO:0000313" key="3">
    <source>
        <dbReference type="Proteomes" id="UP000185770"/>
    </source>
</evidence>
<dbReference type="GO" id="GO:0003677">
    <property type="term" value="F:DNA binding"/>
    <property type="evidence" value="ECO:0007669"/>
    <property type="project" value="InterPro"/>
</dbReference>
<dbReference type="InterPro" id="IPR013762">
    <property type="entry name" value="Integrase-like_cat_sf"/>
</dbReference>
<dbReference type="InterPro" id="IPR011010">
    <property type="entry name" value="DNA_brk_join_enz"/>
</dbReference>
<dbReference type="CDD" id="cd00397">
    <property type="entry name" value="DNA_BRE_C"/>
    <property type="match status" value="1"/>
</dbReference>
<dbReference type="AlphaFoldDB" id="A0A1Q4P0B1"/>
<dbReference type="Gene3D" id="1.10.443.10">
    <property type="entry name" value="Intergrase catalytic core"/>
    <property type="match status" value="1"/>
</dbReference>
<comment type="caution">
    <text evidence="2">The sequence shown here is derived from an EMBL/GenBank/DDBJ whole genome shotgun (WGS) entry which is preliminary data.</text>
</comment>